<gene>
    <name evidence="13" type="ORF">BABINDRAFT_159098</name>
</gene>
<evidence type="ECO:0000256" key="10">
    <source>
        <dbReference type="SAM" id="MobiDB-lite"/>
    </source>
</evidence>
<dbReference type="GO" id="GO:0005829">
    <property type="term" value="C:cytosol"/>
    <property type="evidence" value="ECO:0007669"/>
    <property type="project" value="UniProtKB-SubCell"/>
</dbReference>
<dbReference type="PANTHER" id="PTHR45989:SF1">
    <property type="entry name" value="TRANSLATION INITIATION FACTOR EIF-2B SUBUNIT GAMMA"/>
    <property type="match status" value="1"/>
</dbReference>
<protein>
    <recommendedName>
        <fullName evidence="6">Translation initiation factor eIF2B subunit gamma</fullName>
    </recommendedName>
    <alternativeName>
        <fullName evidence="7">eIF2B GDP-GTP exchange factor subunit gamma</fullName>
    </alternativeName>
</protein>
<evidence type="ECO:0000313" key="14">
    <source>
        <dbReference type="Proteomes" id="UP000094336"/>
    </source>
</evidence>
<dbReference type="GO" id="GO:0005085">
    <property type="term" value="F:guanyl-nucleotide exchange factor activity"/>
    <property type="evidence" value="ECO:0007669"/>
    <property type="project" value="EnsemblFungi"/>
</dbReference>
<dbReference type="InterPro" id="IPR056764">
    <property type="entry name" value="LbH_EIF2B3/5"/>
</dbReference>
<sequence>MEFHAVICCGKGSGLAPFSSVRSTGMPKALLPIANRPMIEYVLEWCDLAPFQNITVVCDPLSAPLIQNALDFYQTKRSADVQKLTSIELVTLSGATGEIFQSLKDKITTDFLVLPCDFMTDLPPQVLIEAYRSRKEGNLGLSVQYYNTVETVEKKNFQPNYTLFAQGKDGHNTLLDMYTKEHVELAKALQVRTHLTWRYPSTVVSTQLLDSFIYICSQKTIGIINSECKNVAAKSCTKLMRDLARRSWRFKEPRGTVGLFVLPKQCSFLRADNLAVYMETNRMLMKEKAKVAALSQQTPATKEKGAAGIGADCLVGDLTVLGERTTLKQRSVVGSNCTVGKRCRITASIILENVTIGDDVVLENTIVGSGAVVHSKSKLLNCNVEGSFVVNKGTSAKGETLLQISLEGLGVDEYESSSEGESGSEGSDYSDFEDDDDFEDDGLFDR</sequence>
<dbReference type="STRING" id="984486.A0A1E3QXW6"/>
<dbReference type="GO" id="GO:0006446">
    <property type="term" value="P:regulation of translational initiation"/>
    <property type="evidence" value="ECO:0007669"/>
    <property type="project" value="EnsemblFungi"/>
</dbReference>
<dbReference type="EMBL" id="KV454426">
    <property type="protein sequence ID" value="ODQ82528.1"/>
    <property type="molecule type" value="Genomic_DNA"/>
</dbReference>
<evidence type="ECO:0000256" key="8">
    <source>
        <dbReference type="ARBA" id="ARBA00045373"/>
    </source>
</evidence>
<dbReference type="InterPro" id="IPR029044">
    <property type="entry name" value="Nucleotide-diphossugar_trans"/>
</dbReference>
<comment type="function">
    <text evidence="8">Acts as a component of the translation initiation factor 2B (eIF2B) complex, which catalyzes the exchange of GDP for GTP on the eukaryotic initiation factor 2 (eIF2) complex gamma subunit. Its guanine nucleotide exchange factor activity is repressed when bound to eIF2 complex phosphorylated on the alpha subunit, thereby limiting the amount of methionyl-initiator methionine tRNA available to the ribosome and consequently global translation is repressed.</text>
</comment>
<dbReference type="GO" id="GO:1903574">
    <property type="term" value="P:negative regulation of cellular response to amino acid starvation"/>
    <property type="evidence" value="ECO:0007669"/>
    <property type="project" value="EnsemblFungi"/>
</dbReference>
<comment type="subcellular location">
    <subcellularLocation>
        <location evidence="1">Cytoplasm</location>
        <location evidence="1">Cytosol</location>
    </subcellularLocation>
</comment>
<dbReference type="PANTHER" id="PTHR45989">
    <property type="entry name" value="TRANSLATION INITIATION FACTOR EIF-2B SUBUNIT GAMMA"/>
    <property type="match status" value="1"/>
</dbReference>
<evidence type="ECO:0000256" key="6">
    <source>
        <dbReference type="ARBA" id="ARBA00044196"/>
    </source>
</evidence>
<name>A0A1E3QXW6_9ASCO</name>
<dbReference type="AlphaFoldDB" id="A0A1E3QXW6"/>
<evidence type="ECO:0000256" key="3">
    <source>
        <dbReference type="ARBA" id="ARBA00022490"/>
    </source>
</evidence>
<feature type="domain" description="EIF2B subunit epsilon/gamma LbH" evidence="12">
    <location>
        <begin position="306"/>
        <end position="381"/>
    </location>
</feature>
<dbReference type="GO" id="GO:0005851">
    <property type="term" value="C:eukaryotic translation initiation factor 2B complex"/>
    <property type="evidence" value="ECO:0007669"/>
    <property type="project" value="EnsemblFungi"/>
</dbReference>
<keyword evidence="4" id="KW-0396">Initiation factor</keyword>
<dbReference type="Gene3D" id="3.90.550.10">
    <property type="entry name" value="Spore Coat Polysaccharide Biosynthesis Protein SpsA, Chain A"/>
    <property type="match status" value="1"/>
</dbReference>
<organism evidence="13 14">
    <name type="scientific">Babjeviella inositovora NRRL Y-12698</name>
    <dbReference type="NCBI Taxonomy" id="984486"/>
    <lineage>
        <taxon>Eukaryota</taxon>
        <taxon>Fungi</taxon>
        <taxon>Dikarya</taxon>
        <taxon>Ascomycota</taxon>
        <taxon>Saccharomycotina</taxon>
        <taxon>Pichiomycetes</taxon>
        <taxon>Serinales incertae sedis</taxon>
        <taxon>Babjeviella</taxon>
    </lineage>
</organism>
<dbReference type="CDD" id="cd04652">
    <property type="entry name" value="LbH_eIF2B_gamma_C"/>
    <property type="match status" value="1"/>
</dbReference>
<comment type="subunit">
    <text evidence="9">Component of the translation initiation factor 2B (eIF2B) complex which is a heterodecamer of two sets of five different subunits: alpha, beta, gamma, delta and epsilon. Subunits alpha, beta and delta comprise a regulatory subcomplex and subunits epsilon and gamma comprise a catalytic subcomplex. Within the complex, the hexameric regulatory complex resides at the center, with the two heterodimeric catalytic subcomplexes bound on opposite sides.</text>
</comment>
<dbReference type="InterPro" id="IPR005835">
    <property type="entry name" value="NTP_transferase_dom"/>
</dbReference>
<evidence type="ECO:0000256" key="2">
    <source>
        <dbReference type="ARBA" id="ARBA00007878"/>
    </source>
</evidence>
<dbReference type="OrthoDB" id="10250549at2759"/>
<evidence type="ECO:0000313" key="13">
    <source>
        <dbReference type="EMBL" id="ODQ82528.1"/>
    </source>
</evidence>
<evidence type="ECO:0000259" key="12">
    <source>
        <dbReference type="Pfam" id="PF25084"/>
    </source>
</evidence>
<dbReference type="GO" id="GO:0003743">
    <property type="term" value="F:translation initiation factor activity"/>
    <property type="evidence" value="ECO:0007669"/>
    <property type="project" value="UniProtKB-KW"/>
</dbReference>
<dbReference type="RefSeq" id="XP_018987856.1">
    <property type="nucleotide sequence ID" value="XM_019127458.1"/>
</dbReference>
<keyword evidence="3" id="KW-0963">Cytoplasm</keyword>
<evidence type="ECO:0000256" key="9">
    <source>
        <dbReference type="ARBA" id="ARBA00046432"/>
    </source>
</evidence>
<comment type="similarity">
    <text evidence="2">Belongs to the eIF-2B gamma/epsilon subunits family.</text>
</comment>
<feature type="region of interest" description="Disordered" evidence="10">
    <location>
        <begin position="413"/>
        <end position="446"/>
    </location>
</feature>
<dbReference type="InterPro" id="IPR051960">
    <property type="entry name" value="eIF2B_gamma"/>
</dbReference>
<evidence type="ECO:0000256" key="7">
    <source>
        <dbReference type="ARBA" id="ARBA00044229"/>
    </source>
</evidence>
<reference evidence="14" key="1">
    <citation type="submission" date="2016-05" db="EMBL/GenBank/DDBJ databases">
        <title>Comparative genomics of biotechnologically important yeasts.</title>
        <authorList>
            <consortium name="DOE Joint Genome Institute"/>
            <person name="Riley R."/>
            <person name="Haridas S."/>
            <person name="Wolfe K.H."/>
            <person name="Lopes M.R."/>
            <person name="Hittinger C.T."/>
            <person name="Goker M."/>
            <person name="Salamov A."/>
            <person name="Wisecaver J."/>
            <person name="Long T.M."/>
            <person name="Aerts A.L."/>
            <person name="Barry K."/>
            <person name="Choi C."/>
            <person name="Clum A."/>
            <person name="Coughlan A.Y."/>
            <person name="Deshpande S."/>
            <person name="Douglass A.P."/>
            <person name="Hanson S.J."/>
            <person name="Klenk H.-P."/>
            <person name="Labutti K."/>
            <person name="Lapidus A."/>
            <person name="Lindquist E."/>
            <person name="Lipzen A."/>
            <person name="Meier-Kolthoff J.P."/>
            <person name="Ohm R.A."/>
            <person name="Otillar R.P."/>
            <person name="Pangilinan J."/>
            <person name="Peng Y."/>
            <person name="Rokas A."/>
            <person name="Rosa C.A."/>
            <person name="Scheuner C."/>
            <person name="Sibirny A.A."/>
            <person name="Slot J.C."/>
            <person name="Stielow J.B."/>
            <person name="Sun H."/>
            <person name="Kurtzman C.P."/>
            <person name="Blackwell M."/>
            <person name="Grigoriev I.V."/>
            <person name="Jeffries T.W."/>
        </authorList>
    </citation>
    <scope>NUCLEOTIDE SEQUENCE [LARGE SCALE GENOMIC DNA]</scope>
    <source>
        <strain evidence="14">NRRL Y-12698</strain>
    </source>
</reference>
<proteinExistence type="inferred from homology"/>
<dbReference type="SUPFAM" id="SSF53448">
    <property type="entry name" value="Nucleotide-diphospho-sugar transferases"/>
    <property type="match status" value="1"/>
</dbReference>
<dbReference type="Pfam" id="PF25084">
    <property type="entry name" value="LbH_EIF2B"/>
    <property type="match status" value="1"/>
</dbReference>
<evidence type="ECO:0000259" key="11">
    <source>
        <dbReference type="Pfam" id="PF00483"/>
    </source>
</evidence>
<dbReference type="GeneID" id="30145311"/>
<evidence type="ECO:0000256" key="1">
    <source>
        <dbReference type="ARBA" id="ARBA00004514"/>
    </source>
</evidence>
<feature type="domain" description="Nucleotidyl transferase" evidence="11">
    <location>
        <begin position="9"/>
        <end position="137"/>
    </location>
</feature>
<evidence type="ECO:0000256" key="5">
    <source>
        <dbReference type="ARBA" id="ARBA00022917"/>
    </source>
</evidence>
<dbReference type="GO" id="GO:0002183">
    <property type="term" value="P:cytoplasmic translational initiation"/>
    <property type="evidence" value="ECO:0007669"/>
    <property type="project" value="TreeGrafter"/>
</dbReference>
<keyword evidence="5" id="KW-0648">Protein biosynthesis</keyword>
<evidence type="ECO:0000256" key="4">
    <source>
        <dbReference type="ARBA" id="ARBA00022540"/>
    </source>
</evidence>
<dbReference type="Pfam" id="PF00483">
    <property type="entry name" value="NTP_transferase"/>
    <property type="match status" value="1"/>
</dbReference>
<dbReference type="Gene3D" id="2.160.10.10">
    <property type="entry name" value="Hexapeptide repeat proteins"/>
    <property type="match status" value="1"/>
</dbReference>
<feature type="compositionally biased region" description="Acidic residues" evidence="10">
    <location>
        <begin position="428"/>
        <end position="446"/>
    </location>
</feature>
<dbReference type="Proteomes" id="UP000094336">
    <property type="component" value="Unassembled WGS sequence"/>
</dbReference>
<accession>A0A1E3QXW6</accession>
<keyword evidence="14" id="KW-1185">Reference proteome</keyword>